<dbReference type="InterPro" id="IPR011701">
    <property type="entry name" value="MFS"/>
</dbReference>
<evidence type="ECO:0000256" key="7">
    <source>
        <dbReference type="SAM" id="Phobius"/>
    </source>
</evidence>
<evidence type="ECO:0000256" key="4">
    <source>
        <dbReference type="ARBA" id="ARBA00022692"/>
    </source>
</evidence>
<dbReference type="Gene3D" id="1.20.1250.20">
    <property type="entry name" value="MFS general substrate transporter like domains"/>
    <property type="match status" value="2"/>
</dbReference>
<evidence type="ECO:0000313" key="10">
    <source>
        <dbReference type="Proteomes" id="UP000256304"/>
    </source>
</evidence>
<feature type="transmembrane region" description="Helical" evidence="7">
    <location>
        <begin position="346"/>
        <end position="363"/>
    </location>
</feature>
<feature type="transmembrane region" description="Helical" evidence="7">
    <location>
        <begin position="255"/>
        <end position="275"/>
    </location>
</feature>
<evidence type="ECO:0000259" key="8">
    <source>
        <dbReference type="PROSITE" id="PS50850"/>
    </source>
</evidence>
<dbReference type="SUPFAM" id="SSF103473">
    <property type="entry name" value="MFS general substrate transporter"/>
    <property type="match status" value="1"/>
</dbReference>
<keyword evidence="6 7" id="KW-0472">Membrane</keyword>
<feature type="transmembrane region" description="Helical" evidence="7">
    <location>
        <begin position="95"/>
        <end position="116"/>
    </location>
</feature>
<feature type="transmembrane region" description="Helical" evidence="7">
    <location>
        <begin position="369"/>
        <end position="386"/>
    </location>
</feature>
<dbReference type="Pfam" id="PF07690">
    <property type="entry name" value="MFS_1"/>
    <property type="match status" value="1"/>
</dbReference>
<evidence type="ECO:0000256" key="1">
    <source>
        <dbReference type="ARBA" id="ARBA00004651"/>
    </source>
</evidence>
<feature type="transmembrane region" description="Helical" evidence="7">
    <location>
        <begin position="71"/>
        <end position="89"/>
    </location>
</feature>
<dbReference type="InterPro" id="IPR036259">
    <property type="entry name" value="MFS_trans_sf"/>
</dbReference>
<feature type="transmembrane region" description="Helical" evidence="7">
    <location>
        <begin position="305"/>
        <end position="325"/>
    </location>
</feature>
<dbReference type="InterPro" id="IPR020846">
    <property type="entry name" value="MFS_dom"/>
</dbReference>
<protein>
    <submittedName>
        <fullName evidence="9">Fucose permease</fullName>
    </submittedName>
</protein>
<feature type="domain" description="Major facilitator superfamily (MFS) profile" evidence="8">
    <location>
        <begin position="5"/>
        <end position="390"/>
    </location>
</feature>
<evidence type="ECO:0000313" key="9">
    <source>
        <dbReference type="EMBL" id="REE55334.1"/>
    </source>
</evidence>
<dbReference type="GO" id="GO:0005886">
    <property type="term" value="C:plasma membrane"/>
    <property type="evidence" value="ECO:0007669"/>
    <property type="project" value="UniProtKB-SubCell"/>
</dbReference>
<dbReference type="InterPro" id="IPR051788">
    <property type="entry name" value="MFS_Transporter"/>
</dbReference>
<feature type="transmembrane region" description="Helical" evidence="7">
    <location>
        <begin position="128"/>
        <end position="148"/>
    </location>
</feature>
<dbReference type="AlphaFoldDB" id="A0A3D9Q345"/>
<comment type="similarity">
    <text evidence="2">Belongs to the major facilitator superfamily.</text>
</comment>
<dbReference type="EMBL" id="QTTN01000074">
    <property type="protein sequence ID" value="REE55334.1"/>
    <property type="molecule type" value="Genomic_DNA"/>
</dbReference>
<comment type="caution">
    <text evidence="9">The sequence shown here is derived from an EMBL/GenBank/DDBJ whole genome shotgun (WGS) entry which is preliminary data.</text>
</comment>
<name>A0A3D9Q345_9BACL</name>
<keyword evidence="5 7" id="KW-1133">Transmembrane helix</keyword>
<dbReference type="PANTHER" id="PTHR23514">
    <property type="entry name" value="BYPASS OF STOP CODON PROTEIN 6"/>
    <property type="match status" value="1"/>
</dbReference>
<comment type="subcellular location">
    <subcellularLocation>
        <location evidence="1">Cell membrane</location>
        <topology evidence="1">Multi-pass membrane protein</topology>
    </subcellularLocation>
</comment>
<keyword evidence="3" id="KW-0813">Transport</keyword>
<organism evidence="9 10">
    <name type="scientific">Paenibacillus taihuensis</name>
    <dbReference type="NCBI Taxonomy" id="1156355"/>
    <lineage>
        <taxon>Bacteria</taxon>
        <taxon>Bacillati</taxon>
        <taxon>Bacillota</taxon>
        <taxon>Bacilli</taxon>
        <taxon>Bacillales</taxon>
        <taxon>Paenibacillaceae</taxon>
        <taxon>Paenibacillus</taxon>
    </lineage>
</organism>
<evidence type="ECO:0000256" key="2">
    <source>
        <dbReference type="ARBA" id="ARBA00008335"/>
    </source>
</evidence>
<feature type="transmembrane region" description="Helical" evidence="7">
    <location>
        <begin position="220"/>
        <end position="243"/>
    </location>
</feature>
<keyword evidence="4 7" id="KW-0812">Transmembrane</keyword>
<dbReference type="PANTHER" id="PTHR23514:SF3">
    <property type="entry name" value="BYPASS OF STOP CODON PROTEIN 6"/>
    <property type="match status" value="1"/>
</dbReference>
<evidence type="ECO:0000256" key="3">
    <source>
        <dbReference type="ARBA" id="ARBA00022448"/>
    </source>
</evidence>
<accession>A0A3D9Q345</accession>
<feature type="transmembrane region" description="Helical" evidence="7">
    <location>
        <begin position="41"/>
        <end position="64"/>
    </location>
</feature>
<proteinExistence type="inferred from homology"/>
<reference evidence="9 10" key="1">
    <citation type="submission" date="2018-08" db="EMBL/GenBank/DDBJ databases">
        <title>Genomic Encyclopedia of Type Strains, Phase III (KMG-III): the genomes of soil and plant-associated and newly described type strains.</title>
        <authorList>
            <person name="Whitman W."/>
        </authorList>
    </citation>
    <scope>NUCLEOTIDE SEQUENCE [LARGE SCALE GENOMIC DNA]</scope>
    <source>
        <strain evidence="9 10">CGMCC 1.10966</strain>
    </source>
</reference>
<dbReference type="OrthoDB" id="9795150at2"/>
<evidence type="ECO:0000256" key="5">
    <source>
        <dbReference type="ARBA" id="ARBA00022989"/>
    </source>
</evidence>
<dbReference type="RefSeq" id="WP_116192856.1">
    <property type="nucleotide sequence ID" value="NZ_QTTN01000074.1"/>
</dbReference>
<keyword evidence="10" id="KW-1185">Reference proteome</keyword>
<dbReference type="Proteomes" id="UP000256304">
    <property type="component" value="Unassembled WGS sequence"/>
</dbReference>
<sequence length="402" mass="42594">MATIILVIIYLAFISLGIPDPLLGSAWPAMQPDLNASFGFAGILSMVIAGGTIVSSLASGTLIGRIGTGRITLISCCMTAGALLGFSVAPSTIWLILLAIPLGLGGGAIDASLNHYVAENYKAHHMNWLHCFWGVGATIGPIIISFFISQHHSWRSGYSAVSIIQFSLAVILLVTLPLWKKAAASRGDASHEDAAAAEDVQSTVEGNTVRLFQIKGVKPTLIAFLFYCGVEATVGLWGASYLVGERGITAEKAAGWISLYYGGITAGRFITGFFAMKIHNRILIRWGQVIAIVGGLLLLLPVTGIYLAGLILIGLGLAPIYPGLIHETPARFGRENSAKLIGFQMATAYTGITILPPLFGVIAGQTSIVIFPFIVVAFLVIMLASVEEVNSLLKPQQRNSSQ</sequence>
<dbReference type="GO" id="GO:0022857">
    <property type="term" value="F:transmembrane transporter activity"/>
    <property type="evidence" value="ECO:0007669"/>
    <property type="project" value="InterPro"/>
</dbReference>
<evidence type="ECO:0000256" key="6">
    <source>
        <dbReference type="ARBA" id="ARBA00023136"/>
    </source>
</evidence>
<feature type="transmembrane region" description="Helical" evidence="7">
    <location>
        <begin position="160"/>
        <end position="179"/>
    </location>
</feature>
<gene>
    <name evidence="9" type="ORF">A8990_1748</name>
</gene>
<dbReference type="PROSITE" id="PS50850">
    <property type="entry name" value="MFS"/>
    <property type="match status" value="1"/>
</dbReference>